<protein>
    <submittedName>
        <fullName evidence="5">Putative prohead protease</fullName>
    </submittedName>
</protein>
<dbReference type="AlphaFoldDB" id="A0A4P8XJB9"/>
<keyword evidence="1" id="KW-1188">Viral release from host cell</keyword>
<dbReference type="GO" id="GO:0008233">
    <property type="term" value="F:peptidase activity"/>
    <property type="evidence" value="ECO:0007669"/>
    <property type="project" value="UniProtKB-KW"/>
</dbReference>
<evidence type="ECO:0000259" key="4">
    <source>
        <dbReference type="Pfam" id="PF04586"/>
    </source>
</evidence>
<evidence type="ECO:0000256" key="3">
    <source>
        <dbReference type="ARBA" id="ARBA00022801"/>
    </source>
</evidence>
<accession>A0A4P8XJB9</accession>
<dbReference type="InterPro" id="IPR006433">
    <property type="entry name" value="Prohead_protease"/>
</dbReference>
<gene>
    <name evidence="5" type="ORF">E6C60_2001</name>
</gene>
<dbReference type="EMBL" id="CP040396">
    <property type="protein sequence ID" value="QCT02716.1"/>
    <property type="molecule type" value="Genomic_DNA"/>
</dbReference>
<organism evidence="5 6">
    <name type="scientific">Paenibacillus algicola</name>
    <dbReference type="NCBI Taxonomy" id="2565926"/>
    <lineage>
        <taxon>Bacteria</taxon>
        <taxon>Bacillati</taxon>
        <taxon>Bacillota</taxon>
        <taxon>Bacilli</taxon>
        <taxon>Bacillales</taxon>
        <taxon>Paenibacillaceae</taxon>
        <taxon>Paenibacillus</taxon>
    </lineage>
</organism>
<dbReference type="RefSeq" id="WP_138225704.1">
    <property type="nucleotide sequence ID" value="NZ_CP040396.1"/>
</dbReference>
<name>A0A4P8XJB9_9BACL</name>
<keyword evidence="2 5" id="KW-0645">Protease</keyword>
<evidence type="ECO:0000313" key="5">
    <source>
        <dbReference type="EMBL" id="QCT02716.1"/>
    </source>
</evidence>
<reference evidence="5 6" key="1">
    <citation type="submission" date="2019-05" db="EMBL/GenBank/DDBJ databases">
        <authorList>
            <person name="Chen C."/>
        </authorList>
    </citation>
    <scope>NUCLEOTIDE SEQUENCE [LARGE SCALE GENOMIC DNA]</scope>
    <source>
        <strain evidence="5 6">HB172198</strain>
    </source>
</reference>
<keyword evidence="3" id="KW-0378">Hydrolase</keyword>
<dbReference type="Pfam" id="PF04586">
    <property type="entry name" value="Peptidase_S78"/>
    <property type="match status" value="1"/>
</dbReference>
<proteinExistence type="predicted"/>
<dbReference type="InterPro" id="IPR054613">
    <property type="entry name" value="Peptidase_S78_dom"/>
</dbReference>
<evidence type="ECO:0000256" key="2">
    <source>
        <dbReference type="ARBA" id="ARBA00022670"/>
    </source>
</evidence>
<dbReference type="Proteomes" id="UP000300879">
    <property type="component" value="Chromosome"/>
</dbReference>
<dbReference type="OrthoDB" id="64791at2"/>
<keyword evidence="6" id="KW-1185">Reference proteome</keyword>
<feature type="domain" description="Prohead serine protease" evidence="4">
    <location>
        <begin position="19"/>
        <end position="174"/>
    </location>
</feature>
<evidence type="ECO:0000256" key="1">
    <source>
        <dbReference type="ARBA" id="ARBA00022612"/>
    </source>
</evidence>
<dbReference type="GO" id="GO:0006508">
    <property type="term" value="P:proteolysis"/>
    <property type="evidence" value="ECO:0007669"/>
    <property type="project" value="UniProtKB-KW"/>
</dbReference>
<sequence>MDDLVKRYMPVETIEIRGTENEGGSTTRTIGGYVVKFNQRSHLIWGEFYERVAKGAFARSLQENTIKAFWNHRSDFVLGSTKNGTLRLSEDDIGLAFELDLPNNTWGNDAYESIQRGDVDGVSFGFYVRSDSWQYLKDEDVYERTLLDVNLFEVSPTPFAAYPDSEVNQRSLEQLGITTKEQRKHEKEKILLEIDLLAIG</sequence>
<dbReference type="KEGG" id="palo:E6C60_2001"/>
<evidence type="ECO:0000313" key="6">
    <source>
        <dbReference type="Proteomes" id="UP000300879"/>
    </source>
</evidence>
<dbReference type="NCBIfam" id="TIGR01543">
    <property type="entry name" value="proheadase_HK97"/>
    <property type="match status" value="1"/>
</dbReference>